<evidence type="ECO:0000313" key="2">
    <source>
        <dbReference type="EMBL" id="TSE27284.1"/>
    </source>
</evidence>
<dbReference type="Pfam" id="PF13784">
    <property type="entry name" value="Fic_N"/>
    <property type="match status" value="1"/>
</dbReference>
<dbReference type="EMBL" id="VJND01000001">
    <property type="protein sequence ID" value="TSE27284.1"/>
    <property type="molecule type" value="Genomic_DNA"/>
</dbReference>
<reference evidence="2 3" key="1">
    <citation type="submission" date="2019-07" db="EMBL/GenBank/DDBJ databases">
        <title>Tepidimonas sediminis YIM 72259 draft genome.</title>
        <authorList>
            <person name="Da Costa M.S."/>
            <person name="Froufe H.J.C."/>
            <person name="Egas C."/>
            <person name="Albuquerque L."/>
        </authorList>
    </citation>
    <scope>NUCLEOTIDE SEQUENCE [LARGE SCALE GENOMIC DNA]</scope>
    <source>
        <strain evidence="2 3">YIM 72259</strain>
    </source>
</reference>
<accession>A0A554WUP1</accession>
<keyword evidence="3" id="KW-1185">Reference proteome</keyword>
<name>A0A554WUP1_9BURK</name>
<protein>
    <recommendedName>
        <fullName evidence="1">Fic/DOC N-terminal domain-containing protein</fullName>
    </recommendedName>
</protein>
<proteinExistence type="predicted"/>
<dbReference type="AlphaFoldDB" id="A0A554WUP1"/>
<dbReference type="InterPro" id="IPR025758">
    <property type="entry name" value="Fic/DOC_N"/>
</dbReference>
<dbReference type="RefSeq" id="WP_221934172.1">
    <property type="nucleotide sequence ID" value="NZ_VJND01000001.1"/>
</dbReference>
<gene>
    <name evidence="2" type="ORF">Tsedi_00114</name>
</gene>
<comment type="caution">
    <text evidence="2">The sequence shown here is derived from an EMBL/GenBank/DDBJ whole genome shotgun (WGS) entry which is preliminary data.</text>
</comment>
<sequence length="121" mass="13555">MQRGSTGTWQTIGAGGETVRAFIPAPLPPDPPLDLSGPLRDKLSQADYALGLLDGAVLTLPDPDLFVFMYMRKEGVLSNQGIGLLREITGDARNRRFRFEPCFRLFEETAEWNNRREQDGM</sequence>
<evidence type="ECO:0000259" key="1">
    <source>
        <dbReference type="Pfam" id="PF13784"/>
    </source>
</evidence>
<organism evidence="2 3">
    <name type="scientific">Tepidimonas sediminis</name>
    <dbReference type="NCBI Taxonomy" id="2588941"/>
    <lineage>
        <taxon>Bacteria</taxon>
        <taxon>Pseudomonadati</taxon>
        <taxon>Pseudomonadota</taxon>
        <taxon>Betaproteobacteria</taxon>
        <taxon>Burkholderiales</taxon>
        <taxon>Tepidimonas</taxon>
    </lineage>
</organism>
<feature type="domain" description="Fic/DOC N-terminal" evidence="1">
    <location>
        <begin position="41"/>
        <end position="80"/>
    </location>
</feature>
<dbReference type="Proteomes" id="UP000320225">
    <property type="component" value="Unassembled WGS sequence"/>
</dbReference>
<evidence type="ECO:0000313" key="3">
    <source>
        <dbReference type="Proteomes" id="UP000320225"/>
    </source>
</evidence>